<dbReference type="InParanoid" id="A0A251U8H1"/>
<organism evidence="3 4">
    <name type="scientific">Helianthus annuus</name>
    <name type="common">Common sunflower</name>
    <dbReference type="NCBI Taxonomy" id="4232"/>
    <lineage>
        <taxon>Eukaryota</taxon>
        <taxon>Viridiplantae</taxon>
        <taxon>Streptophyta</taxon>
        <taxon>Embryophyta</taxon>
        <taxon>Tracheophyta</taxon>
        <taxon>Spermatophyta</taxon>
        <taxon>Magnoliopsida</taxon>
        <taxon>eudicotyledons</taxon>
        <taxon>Gunneridae</taxon>
        <taxon>Pentapetalae</taxon>
        <taxon>asterids</taxon>
        <taxon>campanulids</taxon>
        <taxon>Asterales</taxon>
        <taxon>Asteraceae</taxon>
        <taxon>Asteroideae</taxon>
        <taxon>Heliantheae alliance</taxon>
        <taxon>Heliantheae</taxon>
        <taxon>Helianthus</taxon>
    </lineage>
</organism>
<evidence type="ECO:0000313" key="2">
    <source>
        <dbReference type="EMBL" id="KAF5796332.1"/>
    </source>
</evidence>
<gene>
    <name evidence="3" type="ORF">HannXRQ_Chr08g0232931</name>
    <name evidence="2" type="ORF">HanXRQr2_Chr08g0350211</name>
</gene>
<dbReference type="AlphaFoldDB" id="A0A251U8H1"/>
<reference evidence="2" key="3">
    <citation type="submission" date="2020-06" db="EMBL/GenBank/DDBJ databases">
        <title>Helianthus annuus Genome sequencing and assembly Release 2.</title>
        <authorList>
            <person name="Gouzy J."/>
            <person name="Langlade N."/>
            <person name="Munos S."/>
        </authorList>
    </citation>
    <scope>NUCLEOTIDE SEQUENCE</scope>
    <source>
        <tissue evidence="2">Leaves</tissue>
    </source>
</reference>
<dbReference type="EMBL" id="MNCJ02000323">
    <property type="protein sequence ID" value="KAF5796332.1"/>
    <property type="molecule type" value="Genomic_DNA"/>
</dbReference>
<reference evidence="3" key="2">
    <citation type="submission" date="2017-02" db="EMBL/GenBank/DDBJ databases">
        <title>Sunflower complete genome.</title>
        <authorList>
            <person name="Langlade N."/>
            <person name="Munos S."/>
        </authorList>
    </citation>
    <scope>NUCLEOTIDE SEQUENCE [LARGE SCALE GENOMIC DNA]</scope>
    <source>
        <tissue evidence="3">Leaves</tissue>
    </source>
</reference>
<keyword evidence="4" id="KW-1185">Reference proteome</keyword>
<dbReference type="Gramene" id="mRNA:HanXRQr2_Chr08g0350211">
    <property type="protein sequence ID" value="CDS:HanXRQr2_Chr08g0350211.1"/>
    <property type="gene ID" value="HanXRQr2_Chr08g0350211"/>
</dbReference>
<evidence type="ECO:0000313" key="3">
    <source>
        <dbReference type="EMBL" id="OTG19333.1"/>
    </source>
</evidence>
<sequence length="53" mass="5956">MRDESDSDPSRILYPTTSSPLLGQILPLGMVSLLTKKNRRFQLVSFFVTLKTG</sequence>
<name>A0A251U8H1_HELAN</name>
<reference evidence="2 4" key="1">
    <citation type="journal article" date="2017" name="Nature">
        <title>The sunflower genome provides insights into oil metabolism, flowering and Asterid evolution.</title>
        <authorList>
            <person name="Badouin H."/>
            <person name="Gouzy J."/>
            <person name="Grassa C.J."/>
            <person name="Murat F."/>
            <person name="Staton S.E."/>
            <person name="Cottret L."/>
            <person name="Lelandais-Briere C."/>
            <person name="Owens G.L."/>
            <person name="Carrere S."/>
            <person name="Mayjonade B."/>
            <person name="Legrand L."/>
            <person name="Gill N."/>
            <person name="Kane N.C."/>
            <person name="Bowers J.E."/>
            <person name="Hubner S."/>
            <person name="Bellec A."/>
            <person name="Berard A."/>
            <person name="Berges H."/>
            <person name="Blanchet N."/>
            <person name="Boniface M.C."/>
            <person name="Brunel D."/>
            <person name="Catrice O."/>
            <person name="Chaidir N."/>
            <person name="Claudel C."/>
            <person name="Donnadieu C."/>
            <person name="Faraut T."/>
            <person name="Fievet G."/>
            <person name="Helmstetter N."/>
            <person name="King M."/>
            <person name="Knapp S.J."/>
            <person name="Lai Z."/>
            <person name="Le Paslier M.C."/>
            <person name="Lippi Y."/>
            <person name="Lorenzon L."/>
            <person name="Mandel J.R."/>
            <person name="Marage G."/>
            <person name="Marchand G."/>
            <person name="Marquand E."/>
            <person name="Bret-Mestries E."/>
            <person name="Morien E."/>
            <person name="Nambeesan S."/>
            <person name="Nguyen T."/>
            <person name="Pegot-Espagnet P."/>
            <person name="Pouilly N."/>
            <person name="Raftis F."/>
            <person name="Sallet E."/>
            <person name="Schiex T."/>
            <person name="Thomas J."/>
            <person name="Vandecasteele C."/>
            <person name="Vares D."/>
            <person name="Vear F."/>
            <person name="Vautrin S."/>
            <person name="Crespi M."/>
            <person name="Mangin B."/>
            <person name="Burke J.M."/>
            <person name="Salse J."/>
            <person name="Munos S."/>
            <person name="Vincourt P."/>
            <person name="Rieseberg L.H."/>
            <person name="Langlade N.B."/>
        </authorList>
    </citation>
    <scope>NUCLEOTIDE SEQUENCE [LARGE SCALE GENOMIC DNA]</scope>
    <source>
        <strain evidence="4">cv. SF193</strain>
        <tissue evidence="2">Leaves</tissue>
    </source>
</reference>
<keyword evidence="1" id="KW-0812">Transmembrane</keyword>
<protein>
    <submittedName>
        <fullName evidence="3">Uncharacterized protein</fullName>
    </submittedName>
</protein>
<feature type="transmembrane region" description="Helical" evidence="1">
    <location>
        <begin position="12"/>
        <end position="34"/>
    </location>
</feature>
<dbReference type="EMBL" id="CM007897">
    <property type="protein sequence ID" value="OTG19333.1"/>
    <property type="molecule type" value="Genomic_DNA"/>
</dbReference>
<evidence type="ECO:0000313" key="4">
    <source>
        <dbReference type="Proteomes" id="UP000215914"/>
    </source>
</evidence>
<accession>A0A251U8H1</accession>
<keyword evidence="1" id="KW-0472">Membrane</keyword>
<keyword evidence="1" id="KW-1133">Transmembrane helix</keyword>
<proteinExistence type="predicted"/>
<dbReference type="Proteomes" id="UP000215914">
    <property type="component" value="Chromosome 8"/>
</dbReference>
<evidence type="ECO:0000256" key="1">
    <source>
        <dbReference type="SAM" id="Phobius"/>
    </source>
</evidence>